<dbReference type="InterPro" id="IPR012338">
    <property type="entry name" value="Beta-lactam/transpept-like"/>
</dbReference>
<feature type="domain" description="Beta-lactamase-related" evidence="4">
    <location>
        <begin position="71"/>
        <end position="364"/>
    </location>
</feature>
<accession>A0AAI8RBG1</accession>
<reference evidence="5 6" key="1">
    <citation type="submission" date="2019-07" db="EMBL/GenBank/DDBJ databases">
        <title>antibiotic susceptibility of plant-derived lactic acid bacteria.</title>
        <authorList>
            <person name="Sugiyama M."/>
            <person name="Noda M."/>
        </authorList>
    </citation>
    <scope>NUCLEOTIDE SEQUENCE [LARGE SCALE GENOMIC DNA]</scope>
    <source>
        <strain evidence="5 6">15-1A</strain>
    </source>
</reference>
<name>A0AAI8RBG1_ENTMU</name>
<dbReference type="Gene3D" id="3.40.710.10">
    <property type="entry name" value="DD-peptidase/beta-lactamase superfamily"/>
    <property type="match status" value="1"/>
</dbReference>
<sequence length="386" mass="44136">MYMNTRKHLRRKQASHFSFSQKICLFILVVTIGIITWATYEMAQSRVSASIQVANDSLDLTKDEQVLADQIDQLLQKNDYVGSVYIRKNNRVILEKGYGYANEEAQQPNTPSLYYQIGSIQKAMTALLILKQVDIGKLSLDTKLDKFYPQINGSNKITIKDLLYMRSGLKKTASPTVPMNDQEVIQFALDHLEYTNDQSYKYEPLNFTLLTGILMKLTHQPYEKLVYDQIITPLQLKQTTFYDQVKNTSEHAVSYQMSPDDDYHQALTESETDIRNELGTGNISMSVYDLNEFFTKVLKGKLIPQDLLFSLWGKNLNGRPYNGGVYSGRDTIFAQGNINRFHAVLAMKKDTSDAVVLESNIQADKKYKTTATDLRDQIYKLMGNDE</sequence>
<keyword evidence="3" id="KW-0812">Transmembrane</keyword>
<dbReference type="EMBL" id="AP019810">
    <property type="protein sequence ID" value="BBM15751.1"/>
    <property type="molecule type" value="Genomic_DNA"/>
</dbReference>
<evidence type="ECO:0000256" key="1">
    <source>
        <dbReference type="ARBA" id="ARBA00004370"/>
    </source>
</evidence>
<evidence type="ECO:0000313" key="6">
    <source>
        <dbReference type="Proteomes" id="UP000509460"/>
    </source>
</evidence>
<comment type="subcellular location">
    <subcellularLocation>
        <location evidence="1">Membrane</location>
    </subcellularLocation>
</comment>
<gene>
    <name evidence="5" type="ORF">EM151A_2572</name>
</gene>
<dbReference type="InterPro" id="IPR050491">
    <property type="entry name" value="AmpC-like"/>
</dbReference>
<protein>
    <submittedName>
        <fullName evidence="5">Beta-lactamase</fullName>
    </submittedName>
</protein>
<dbReference type="SUPFAM" id="SSF56601">
    <property type="entry name" value="beta-lactamase/transpeptidase-like"/>
    <property type="match status" value="1"/>
</dbReference>
<dbReference type="Proteomes" id="UP000509460">
    <property type="component" value="Chromosome"/>
</dbReference>
<evidence type="ECO:0000256" key="3">
    <source>
        <dbReference type="SAM" id="Phobius"/>
    </source>
</evidence>
<evidence type="ECO:0000313" key="5">
    <source>
        <dbReference type="EMBL" id="BBM15751.1"/>
    </source>
</evidence>
<dbReference type="PANTHER" id="PTHR46825:SF11">
    <property type="entry name" value="PENICILLIN-BINDING PROTEIN 4"/>
    <property type="match status" value="1"/>
</dbReference>
<organism evidence="5 6">
    <name type="scientific">Enterococcus mundtii</name>
    <dbReference type="NCBI Taxonomy" id="53346"/>
    <lineage>
        <taxon>Bacteria</taxon>
        <taxon>Bacillati</taxon>
        <taxon>Bacillota</taxon>
        <taxon>Bacilli</taxon>
        <taxon>Lactobacillales</taxon>
        <taxon>Enterococcaceae</taxon>
        <taxon>Enterococcus</taxon>
    </lineage>
</organism>
<dbReference type="InterPro" id="IPR001466">
    <property type="entry name" value="Beta-lactam-related"/>
</dbReference>
<keyword evidence="2 3" id="KW-0472">Membrane</keyword>
<keyword evidence="3" id="KW-1133">Transmembrane helix</keyword>
<dbReference type="Pfam" id="PF00144">
    <property type="entry name" value="Beta-lactamase"/>
    <property type="match status" value="1"/>
</dbReference>
<feature type="transmembrane region" description="Helical" evidence="3">
    <location>
        <begin position="21"/>
        <end position="40"/>
    </location>
</feature>
<proteinExistence type="predicted"/>
<dbReference type="AlphaFoldDB" id="A0AAI8RBG1"/>
<evidence type="ECO:0000259" key="4">
    <source>
        <dbReference type="Pfam" id="PF00144"/>
    </source>
</evidence>
<evidence type="ECO:0000256" key="2">
    <source>
        <dbReference type="ARBA" id="ARBA00023136"/>
    </source>
</evidence>
<dbReference type="GO" id="GO:0016020">
    <property type="term" value="C:membrane"/>
    <property type="evidence" value="ECO:0007669"/>
    <property type="project" value="UniProtKB-SubCell"/>
</dbReference>
<dbReference type="PANTHER" id="PTHR46825">
    <property type="entry name" value="D-ALANYL-D-ALANINE-CARBOXYPEPTIDASE/ENDOPEPTIDASE AMPH"/>
    <property type="match status" value="1"/>
</dbReference>